<dbReference type="PANTHER" id="PTHR11409">
    <property type="entry name" value="ADENOSINE DEAMINASE"/>
    <property type="match status" value="1"/>
</dbReference>
<evidence type="ECO:0000313" key="1">
    <source>
        <dbReference type="EMBL" id="QDO82460.1"/>
    </source>
</evidence>
<evidence type="ECO:0008006" key="3">
    <source>
        <dbReference type="Google" id="ProtNLM"/>
    </source>
</evidence>
<dbReference type="RefSeq" id="WP_144044849.1">
    <property type="nucleotide sequence ID" value="NZ_CP041614.1"/>
</dbReference>
<dbReference type="InterPro" id="IPR006330">
    <property type="entry name" value="Ado/ade_deaminase"/>
</dbReference>
<reference evidence="1 2" key="1">
    <citation type="submission" date="2019-07" db="EMBL/GenBank/DDBJ databases">
        <title>Shewanella sp. YLB-06 whole genomic sequence.</title>
        <authorList>
            <person name="Yu L."/>
        </authorList>
    </citation>
    <scope>NUCLEOTIDE SEQUENCE [LARGE SCALE GENOMIC DNA]</scope>
    <source>
        <strain evidence="1 2">YLB-06</strain>
    </source>
</reference>
<dbReference type="SUPFAM" id="SSF51556">
    <property type="entry name" value="Metallo-dependent hydrolases"/>
    <property type="match status" value="1"/>
</dbReference>
<proteinExistence type="predicted"/>
<keyword evidence="2" id="KW-1185">Reference proteome</keyword>
<name>A0ABX5WTN2_9GAMM</name>
<dbReference type="NCBIfam" id="NF041744">
    <property type="entry name" value="RdrB"/>
    <property type="match status" value="1"/>
</dbReference>
<dbReference type="Gene3D" id="3.20.20.140">
    <property type="entry name" value="Metal-dependent hydrolases"/>
    <property type="match status" value="2"/>
</dbReference>
<gene>
    <name evidence="1" type="ORF">FM037_03385</name>
</gene>
<sequence length="839" mass="96923">MDNMQLHWLVPAMLLSSDRLLDHALNPPESAVTEVDSQRKLYHMALRDYQSYLPGRLRKEDSDLALSQWTNIDHPVDYLSILNKLQQAFIHWRGDRFEVKHHQLETWLVLLSQVDPAWVIGEAYAELLDNGMLSVEQVTELARTQCPNALPKRFDGEPIADNHVHLGGNGHYSLSMASFALHLNKRPDQVTREEWPYRQEHSLFNSGACDLTSLPVMFHRLFGLLMRESGAEGNEDECESYHWDSLATHMIESHAAELKEFPAAGPVHRLLVAAIDESGPASWLLLTTAILLLLRRATTVRQTSMAQAFIQTASVLRNYMVVSGVGLGDFVKYFRFTYRMPVTGMNYSQHSQLHDLFDQHLREFRVTGDNYRYFAKAARVFLEQKLDTQIHFVYHFTREFSKKKGGDRRYKEGRNKSDKVVRKLQRFMGSVTFDSYPIMNRDFTDSRRVDLRAMLRGLDVAGNENELPIEVFAPALRTLRSATHHHKFPNEKRLRQPFITLHAGEDFGHILSGLRAVDEAVTFCDYQPGDRIGHGLALGIDVYKWAERQQHIYLPLQEHLDNLVWCYQHGLELVASHPQFQSSVMVIREKIHHFCYELYGQDFSPRILYQAWRLRRNCPMKLEKRDEALGTKWPLWVPDFDLIRHAQDENNSSSANESYQLWVKYLDRPRHDRDREQVVSIHYSRNGKIGARNLLSGQLEDVLSPAELELIHGIQDLMLERFSQSQWVLEACPTSNLYIGRLNSYDEHPIFRWSPPKRDELQPGGRANLFGIRSGSVRVCINTDDAGLMPTTLENEHRVLKDCAISSYGASDQDASLWIDSIRRTGVELFRSNHLNWAD</sequence>
<dbReference type="PANTHER" id="PTHR11409:SF43">
    <property type="entry name" value="ADENOSINE DEAMINASE"/>
    <property type="match status" value="1"/>
</dbReference>
<organism evidence="1 2">
    <name type="scientific">Shewanella psychropiezotolerans</name>
    <dbReference type="NCBI Taxonomy" id="2593655"/>
    <lineage>
        <taxon>Bacteria</taxon>
        <taxon>Pseudomonadati</taxon>
        <taxon>Pseudomonadota</taxon>
        <taxon>Gammaproteobacteria</taxon>
        <taxon>Alteromonadales</taxon>
        <taxon>Shewanellaceae</taxon>
        <taxon>Shewanella</taxon>
    </lineage>
</organism>
<dbReference type="Proteomes" id="UP000315947">
    <property type="component" value="Chromosome"/>
</dbReference>
<dbReference type="InterPro" id="IPR032466">
    <property type="entry name" value="Metal_Hydrolase"/>
</dbReference>
<evidence type="ECO:0000313" key="2">
    <source>
        <dbReference type="Proteomes" id="UP000315947"/>
    </source>
</evidence>
<dbReference type="EMBL" id="CP041614">
    <property type="protein sequence ID" value="QDO82460.1"/>
    <property type="molecule type" value="Genomic_DNA"/>
</dbReference>
<protein>
    <recommendedName>
        <fullName evidence="3">Adenosine deaminase</fullName>
    </recommendedName>
</protein>
<accession>A0ABX5WTN2</accession>